<evidence type="ECO:0000259" key="4">
    <source>
        <dbReference type="Pfam" id="PF01515"/>
    </source>
</evidence>
<dbReference type="PANTHER" id="PTHR43356:SF2">
    <property type="entry name" value="PHOSPHATE ACETYLTRANSFERASE"/>
    <property type="match status" value="1"/>
</dbReference>
<dbReference type="InterPro" id="IPR002505">
    <property type="entry name" value="PTA_PTB"/>
</dbReference>
<dbReference type="RefSeq" id="WP_243746083.1">
    <property type="nucleotide sequence ID" value="NZ_SNZH01000010.1"/>
</dbReference>
<dbReference type="SUPFAM" id="SSF53659">
    <property type="entry name" value="Isocitrate/Isopropylmalate dehydrogenase-like"/>
    <property type="match status" value="1"/>
</dbReference>
<keyword evidence="6" id="KW-1185">Reference proteome</keyword>
<evidence type="ECO:0000313" key="6">
    <source>
        <dbReference type="Proteomes" id="UP000295293"/>
    </source>
</evidence>
<evidence type="ECO:0000256" key="3">
    <source>
        <dbReference type="ARBA" id="ARBA00023315"/>
    </source>
</evidence>
<feature type="domain" description="Phosphate acetyl/butaryl transferase" evidence="4">
    <location>
        <begin position="80"/>
        <end position="290"/>
    </location>
</feature>
<accession>A0A4R6YTN7</accession>
<name>A0A4R6YTN7_9GAMM</name>
<reference evidence="5 6" key="1">
    <citation type="submission" date="2019-03" db="EMBL/GenBank/DDBJ databases">
        <title>Genomic Encyclopedia of Type Strains, Phase IV (KMG-IV): sequencing the most valuable type-strain genomes for metagenomic binning, comparative biology and taxonomic classification.</title>
        <authorList>
            <person name="Goeker M."/>
        </authorList>
    </citation>
    <scope>NUCLEOTIDE SEQUENCE [LARGE SCALE GENOMIC DNA]</scope>
    <source>
        <strain evidence="5 6">DSM 21667</strain>
    </source>
</reference>
<keyword evidence="2" id="KW-0808">Transferase</keyword>
<dbReference type="EMBL" id="SNZH01000010">
    <property type="protein sequence ID" value="TDR41570.1"/>
    <property type="molecule type" value="Genomic_DNA"/>
</dbReference>
<dbReference type="PIRSF" id="PIRSF000428">
    <property type="entry name" value="P_Ac_trans"/>
    <property type="match status" value="1"/>
</dbReference>
<protein>
    <submittedName>
        <fullName evidence="5">Phosphotransacetylase</fullName>
    </submittedName>
</protein>
<keyword evidence="3" id="KW-0012">Acyltransferase</keyword>
<evidence type="ECO:0000256" key="2">
    <source>
        <dbReference type="ARBA" id="ARBA00022679"/>
    </source>
</evidence>
<organism evidence="5 6">
    <name type="scientific">Tahibacter aquaticus</name>
    <dbReference type="NCBI Taxonomy" id="520092"/>
    <lineage>
        <taxon>Bacteria</taxon>
        <taxon>Pseudomonadati</taxon>
        <taxon>Pseudomonadota</taxon>
        <taxon>Gammaproteobacteria</taxon>
        <taxon>Lysobacterales</taxon>
        <taxon>Rhodanobacteraceae</taxon>
        <taxon>Tahibacter</taxon>
    </lineage>
</organism>
<evidence type="ECO:0000256" key="1">
    <source>
        <dbReference type="ARBA" id="ARBA00005656"/>
    </source>
</evidence>
<dbReference type="Pfam" id="PF01515">
    <property type="entry name" value="PTA_PTB"/>
    <property type="match status" value="1"/>
</dbReference>
<dbReference type="PANTHER" id="PTHR43356">
    <property type="entry name" value="PHOSPHATE ACETYLTRANSFERASE"/>
    <property type="match status" value="1"/>
</dbReference>
<dbReference type="InterPro" id="IPR050500">
    <property type="entry name" value="Phos_Acetyltrans/Butyryltrans"/>
</dbReference>
<dbReference type="NCBIfam" id="NF006045">
    <property type="entry name" value="PRK08190.1"/>
    <property type="match status" value="1"/>
</dbReference>
<dbReference type="GO" id="GO:0016746">
    <property type="term" value="F:acyltransferase activity"/>
    <property type="evidence" value="ECO:0007669"/>
    <property type="project" value="UniProtKB-KW"/>
</dbReference>
<dbReference type="Gene3D" id="3.40.718.10">
    <property type="entry name" value="Isopropylmalate Dehydrogenase"/>
    <property type="match status" value="1"/>
</dbReference>
<proteinExistence type="inferred from homology"/>
<comment type="caution">
    <text evidence="5">The sequence shown here is derived from an EMBL/GenBank/DDBJ whole genome shotgun (WGS) entry which is preliminary data.</text>
</comment>
<dbReference type="Proteomes" id="UP000295293">
    <property type="component" value="Unassembled WGS sequence"/>
</dbReference>
<gene>
    <name evidence="5" type="ORF">DFR29_11052</name>
</gene>
<comment type="similarity">
    <text evidence="1">Belongs to the phosphate acetyltransferase and butyryltransferase family.</text>
</comment>
<dbReference type="AlphaFoldDB" id="A0A4R6YTN7"/>
<evidence type="ECO:0000313" key="5">
    <source>
        <dbReference type="EMBL" id="TDR41570.1"/>
    </source>
</evidence>
<dbReference type="InterPro" id="IPR012147">
    <property type="entry name" value="P_Ac_Bu_trans"/>
</dbReference>
<sequence length="300" mass="31111">MLEALVELACSGPPLRTAVVHPCDPASLTGALQAQARGLMQAVLVGPRARIVAAAEQAGLDLTGTELIDVPHSHAAADRAVELAREGRVAALMKGALHTQELMRAVVARESGLRTGRRMSHVFAVEVEHYPRILFITDGALNISPGLLHKRDIVQNAIDLAQAAGVEVPKVAILSASEEVDPAVASSLDAAALCKMGDRGQISGALMEGPLAMDNAVSPQAAATKGITSPVAGCADILLVPDLESGNMLVKQLVYLSGARTAGLVLGARVPIMLSSRADDVAARLAACALAPRLLQHRAR</sequence>
<dbReference type="NCBIfam" id="NF008852">
    <property type="entry name" value="PRK11890.1"/>
    <property type="match status" value="1"/>
</dbReference>